<feature type="transmembrane region" description="Helical" evidence="7">
    <location>
        <begin position="198"/>
        <end position="219"/>
    </location>
</feature>
<dbReference type="RefSeq" id="WP_201857934.1">
    <property type="nucleotide sequence ID" value="NZ_JAERRG010000044.1"/>
</dbReference>
<organism evidence="9 10">
    <name type="scientific">Streptomyces endocoffeicus</name>
    <dbReference type="NCBI Taxonomy" id="2898945"/>
    <lineage>
        <taxon>Bacteria</taxon>
        <taxon>Bacillati</taxon>
        <taxon>Actinomycetota</taxon>
        <taxon>Actinomycetes</taxon>
        <taxon>Kitasatosporales</taxon>
        <taxon>Streptomycetaceae</taxon>
        <taxon>Streptomyces</taxon>
    </lineage>
</organism>
<sequence length="289" mass="31088">MTTSLRTTTDTRPRHTKRRAGRLTVQLVMTAACILTAAPVVWMIGISFKRPADIFDSPLNPLPTHPTLANYVDAFTTSDVPHQFLNSMIFAGGTTLGQLAVAVPAAYAFSQWTFRGANVLFTIFLASLPIPFIVFLIPNYILVAQAGLLNTYGGLIIPQLASAYGVFLLRQHFRTFPRAILEAARLDGASETTVITRILLPAVRGPVVSLGVFVFVGAWNEYVWPSLVAPRPDMQILTVGLAQFASAEGGNQWGPTMAAATLVSVPTLAAYLLLRRQIVAAVAAGTVHG</sequence>
<dbReference type="EMBL" id="JAERRG010000044">
    <property type="protein sequence ID" value="MBL1120167.1"/>
    <property type="molecule type" value="Genomic_DNA"/>
</dbReference>
<accession>A0ABS1Q686</accession>
<evidence type="ECO:0000256" key="6">
    <source>
        <dbReference type="ARBA" id="ARBA00023136"/>
    </source>
</evidence>
<evidence type="ECO:0000313" key="9">
    <source>
        <dbReference type="EMBL" id="MBL1120167.1"/>
    </source>
</evidence>
<keyword evidence="4 7" id="KW-0812">Transmembrane</keyword>
<dbReference type="Gene3D" id="1.10.3720.10">
    <property type="entry name" value="MetI-like"/>
    <property type="match status" value="1"/>
</dbReference>
<dbReference type="Pfam" id="PF00528">
    <property type="entry name" value="BPD_transp_1"/>
    <property type="match status" value="1"/>
</dbReference>
<keyword evidence="3" id="KW-1003">Cell membrane</keyword>
<dbReference type="Proteomes" id="UP000621510">
    <property type="component" value="Unassembled WGS sequence"/>
</dbReference>
<dbReference type="SUPFAM" id="SSF161098">
    <property type="entry name" value="MetI-like"/>
    <property type="match status" value="1"/>
</dbReference>
<keyword evidence="10" id="KW-1185">Reference proteome</keyword>
<keyword evidence="6 7" id="KW-0472">Membrane</keyword>
<feature type="transmembrane region" description="Helical" evidence="7">
    <location>
        <begin position="149"/>
        <end position="169"/>
    </location>
</feature>
<dbReference type="InterPro" id="IPR035906">
    <property type="entry name" value="MetI-like_sf"/>
</dbReference>
<evidence type="ECO:0000256" key="2">
    <source>
        <dbReference type="ARBA" id="ARBA00022448"/>
    </source>
</evidence>
<feature type="transmembrane region" description="Helical" evidence="7">
    <location>
        <begin position="23"/>
        <end position="48"/>
    </location>
</feature>
<evidence type="ECO:0000256" key="1">
    <source>
        <dbReference type="ARBA" id="ARBA00004651"/>
    </source>
</evidence>
<evidence type="ECO:0000256" key="4">
    <source>
        <dbReference type="ARBA" id="ARBA00022692"/>
    </source>
</evidence>
<dbReference type="InterPro" id="IPR000515">
    <property type="entry name" value="MetI-like"/>
</dbReference>
<dbReference type="PANTHER" id="PTHR43744">
    <property type="entry name" value="ABC TRANSPORTER PERMEASE PROTEIN MG189-RELATED-RELATED"/>
    <property type="match status" value="1"/>
</dbReference>
<protein>
    <submittedName>
        <fullName evidence="9">Carbohydrate ABC transporter permease</fullName>
    </submittedName>
</protein>
<keyword evidence="5 7" id="KW-1133">Transmembrane helix</keyword>
<evidence type="ECO:0000256" key="7">
    <source>
        <dbReference type="RuleBase" id="RU363032"/>
    </source>
</evidence>
<evidence type="ECO:0000256" key="3">
    <source>
        <dbReference type="ARBA" id="ARBA00022475"/>
    </source>
</evidence>
<feature type="domain" description="ABC transmembrane type-1" evidence="8">
    <location>
        <begin position="84"/>
        <end position="274"/>
    </location>
</feature>
<evidence type="ECO:0000256" key="5">
    <source>
        <dbReference type="ARBA" id="ARBA00022989"/>
    </source>
</evidence>
<comment type="subcellular location">
    <subcellularLocation>
        <location evidence="1 7">Cell membrane</location>
        <topology evidence="1 7">Multi-pass membrane protein</topology>
    </subcellularLocation>
</comment>
<name>A0ABS1Q686_9ACTN</name>
<feature type="transmembrane region" description="Helical" evidence="7">
    <location>
        <begin position="88"/>
        <end position="107"/>
    </location>
</feature>
<feature type="transmembrane region" description="Helical" evidence="7">
    <location>
        <begin position="119"/>
        <end position="143"/>
    </location>
</feature>
<keyword evidence="2 7" id="KW-0813">Transport</keyword>
<dbReference type="CDD" id="cd06261">
    <property type="entry name" value="TM_PBP2"/>
    <property type="match status" value="1"/>
</dbReference>
<dbReference type="PROSITE" id="PS50928">
    <property type="entry name" value="ABC_TM1"/>
    <property type="match status" value="1"/>
</dbReference>
<comment type="similarity">
    <text evidence="7">Belongs to the binding-protein-dependent transport system permease family.</text>
</comment>
<proteinExistence type="inferred from homology"/>
<gene>
    <name evidence="9" type="ORF">JK364_48930</name>
</gene>
<comment type="caution">
    <text evidence="9">The sequence shown here is derived from an EMBL/GenBank/DDBJ whole genome shotgun (WGS) entry which is preliminary data.</text>
</comment>
<evidence type="ECO:0000259" key="8">
    <source>
        <dbReference type="PROSITE" id="PS50928"/>
    </source>
</evidence>
<evidence type="ECO:0000313" key="10">
    <source>
        <dbReference type="Proteomes" id="UP000621510"/>
    </source>
</evidence>
<reference evidence="9 10" key="1">
    <citation type="submission" date="2021-01" db="EMBL/GenBank/DDBJ databases">
        <title>WGS of actinomycetes isolated from Thailand.</title>
        <authorList>
            <person name="Thawai C."/>
        </authorList>
    </citation>
    <scope>NUCLEOTIDE SEQUENCE [LARGE SCALE GENOMIC DNA]</scope>
    <source>
        <strain evidence="9 10">CA3R110</strain>
    </source>
</reference>
<dbReference type="PROSITE" id="PS51257">
    <property type="entry name" value="PROKAR_LIPOPROTEIN"/>
    <property type="match status" value="1"/>
</dbReference>
<dbReference type="PANTHER" id="PTHR43744:SF12">
    <property type="entry name" value="ABC TRANSPORTER PERMEASE PROTEIN MG189-RELATED"/>
    <property type="match status" value="1"/>
</dbReference>
<feature type="transmembrane region" description="Helical" evidence="7">
    <location>
        <begin position="253"/>
        <end position="274"/>
    </location>
</feature>